<accession>A0A3B0XBR1</accession>
<name>A0A3B0XBR1_9ZZZZ</name>
<reference evidence="1" key="1">
    <citation type="submission" date="2018-06" db="EMBL/GenBank/DDBJ databases">
        <authorList>
            <person name="Zhirakovskaya E."/>
        </authorList>
    </citation>
    <scope>NUCLEOTIDE SEQUENCE</scope>
</reference>
<gene>
    <name evidence="1" type="ORF">MNBD_GAMMA10-3344</name>
</gene>
<dbReference type="EMBL" id="UOFJ01000059">
    <property type="protein sequence ID" value="VAW62040.1"/>
    <property type="molecule type" value="Genomic_DNA"/>
</dbReference>
<dbReference type="AlphaFoldDB" id="A0A3B0XBR1"/>
<organism evidence="1">
    <name type="scientific">hydrothermal vent metagenome</name>
    <dbReference type="NCBI Taxonomy" id="652676"/>
    <lineage>
        <taxon>unclassified sequences</taxon>
        <taxon>metagenomes</taxon>
        <taxon>ecological metagenomes</taxon>
    </lineage>
</organism>
<sequence length="42" mass="4516">MPNEYDENDEKSLDIAKAAIEEDFSDSEVGEIVQSCGPPVSG</sequence>
<protein>
    <submittedName>
        <fullName evidence="1">Uncharacterized protein</fullName>
    </submittedName>
</protein>
<evidence type="ECO:0000313" key="1">
    <source>
        <dbReference type="EMBL" id="VAW62040.1"/>
    </source>
</evidence>
<proteinExistence type="predicted"/>